<feature type="region of interest" description="Disordered" evidence="1">
    <location>
        <begin position="83"/>
        <end position="105"/>
    </location>
</feature>
<gene>
    <name evidence="2" type="ORF">THAOC_09766</name>
</gene>
<reference evidence="2 3" key="1">
    <citation type="journal article" date="2012" name="Genome Biol.">
        <title>Genome and low-iron response of an oceanic diatom adapted to chronic iron limitation.</title>
        <authorList>
            <person name="Lommer M."/>
            <person name="Specht M."/>
            <person name="Roy A.S."/>
            <person name="Kraemer L."/>
            <person name="Andreson R."/>
            <person name="Gutowska M.A."/>
            <person name="Wolf J."/>
            <person name="Bergner S.V."/>
            <person name="Schilhabel M.B."/>
            <person name="Klostermeier U.C."/>
            <person name="Beiko R.G."/>
            <person name="Rosenstiel P."/>
            <person name="Hippler M."/>
            <person name="Laroche J."/>
        </authorList>
    </citation>
    <scope>NUCLEOTIDE SEQUENCE [LARGE SCALE GENOMIC DNA]</scope>
    <source>
        <strain evidence="2 3">CCMP1005</strain>
    </source>
</reference>
<proteinExistence type="predicted"/>
<dbReference type="AlphaFoldDB" id="K0SUC6"/>
<evidence type="ECO:0000256" key="1">
    <source>
        <dbReference type="SAM" id="MobiDB-lite"/>
    </source>
</evidence>
<accession>K0SUC6</accession>
<feature type="non-terminal residue" evidence="2">
    <location>
        <position position="105"/>
    </location>
</feature>
<evidence type="ECO:0000313" key="3">
    <source>
        <dbReference type="Proteomes" id="UP000266841"/>
    </source>
</evidence>
<comment type="caution">
    <text evidence="2">The sequence shown here is derived from an EMBL/GenBank/DDBJ whole genome shotgun (WGS) entry which is preliminary data.</text>
</comment>
<dbReference type="EMBL" id="AGNL01010585">
    <property type="protein sequence ID" value="EJK69020.1"/>
    <property type="molecule type" value="Genomic_DNA"/>
</dbReference>
<organism evidence="2 3">
    <name type="scientific">Thalassiosira oceanica</name>
    <name type="common">Marine diatom</name>
    <dbReference type="NCBI Taxonomy" id="159749"/>
    <lineage>
        <taxon>Eukaryota</taxon>
        <taxon>Sar</taxon>
        <taxon>Stramenopiles</taxon>
        <taxon>Ochrophyta</taxon>
        <taxon>Bacillariophyta</taxon>
        <taxon>Coscinodiscophyceae</taxon>
        <taxon>Thalassiosirophycidae</taxon>
        <taxon>Thalassiosirales</taxon>
        <taxon>Thalassiosiraceae</taxon>
        <taxon>Thalassiosira</taxon>
    </lineage>
</organism>
<dbReference type="Proteomes" id="UP000266841">
    <property type="component" value="Unassembled WGS sequence"/>
</dbReference>
<evidence type="ECO:0000313" key="2">
    <source>
        <dbReference type="EMBL" id="EJK69020.1"/>
    </source>
</evidence>
<dbReference type="OrthoDB" id="2108at2759"/>
<name>K0SUC6_THAOC</name>
<keyword evidence="3" id="KW-1185">Reference proteome</keyword>
<protein>
    <submittedName>
        <fullName evidence="2">Uncharacterized protein</fullName>
    </submittedName>
</protein>
<sequence>MATQKPGMLRSGRSRSNSAHNVFLEYHKHRPSVMKGMQGMQTVDEIEEEEREFDMFHHVMKTGVIYATSRALKNGFSMDDDEWANMGQGAPETGPLPGAPSRDFH</sequence>